<dbReference type="AlphaFoldDB" id="A0A8J6AP48"/>
<gene>
    <name evidence="1" type="ORF">J8273_8783</name>
</gene>
<evidence type="ECO:0008006" key="3">
    <source>
        <dbReference type="Google" id="ProtNLM"/>
    </source>
</evidence>
<comment type="caution">
    <text evidence="1">The sequence shown here is derived from an EMBL/GenBank/DDBJ whole genome shotgun (WGS) entry which is preliminary data.</text>
</comment>
<reference evidence="1" key="1">
    <citation type="submission" date="2021-05" db="EMBL/GenBank/DDBJ databases">
        <title>A free-living protist that lacks canonical eukaryotic 1 DNA replication and segregation systems.</title>
        <authorList>
            <person name="Salas-Leiva D.E."/>
            <person name="Tromer E.C."/>
            <person name="Curtis B.A."/>
            <person name="Jerlstrom-Hultqvist J."/>
            <person name="Kolisko M."/>
            <person name="Yi Z."/>
            <person name="Salas-Leiva J.S."/>
            <person name="Gallot-Lavallee L."/>
            <person name="Kops G.J.P.L."/>
            <person name="Archibald J.M."/>
            <person name="Simpson A.G.B."/>
            <person name="Roger A.J."/>
        </authorList>
    </citation>
    <scope>NUCLEOTIDE SEQUENCE</scope>
    <source>
        <strain evidence="1">BICM</strain>
    </source>
</reference>
<dbReference type="Gene3D" id="3.90.79.10">
    <property type="entry name" value="Nucleoside Triphosphate Pyrophosphohydrolase"/>
    <property type="match status" value="1"/>
</dbReference>
<keyword evidence="2" id="KW-1185">Reference proteome</keyword>
<proteinExistence type="predicted"/>
<protein>
    <recommendedName>
        <fullName evidence="3">Nudix hydrolase domain-containing protein</fullName>
    </recommendedName>
</protein>
<dbReference type="InterPro" id="IPR015797">
    <property type="entry name" value="NUDIX_hydrolase-like_dom_sf"/>
</dbReference>
<accession>A0A8J6AP48</accession>
<dbReference type="Proteomes" id="UP000717585">
    <property type="component" value="Unassembled WGS sequence"/>
</dbReference>
<sequence length="349" mass="39225">MSFIDYSNRHRFLSTTSQASFKVPTGQISFQAPKRPIGPLSSDKIIPLLSKSSYDLSMHFRNTFSFSEEFVGRHLRRLLMPDTASVREGYSVDEIINAQVSVIIGGMSRDFSPSYEPWILFEHRSPDTNFPNDLCLAGGLVKASEMTDPRSAILREMEEEAALMVDGIRISGALRNIMLKRVDETHKGPRRRLINVIPIVTFSRRPIDSFKLDPQYREVQRLLAANFRSLLINSKHYATHEDILSDGPLLRDNLPAPLVKQWGKQGAVTLCTTPADYPYTNPVAFSQPRADDPVAVLDPYALRTVSLTEPDKPPAEQDLSYGLTGAIINRMVEVLLGGLKTMTPHRSRR</sequence>
<dbReference type="EMBL" id="JAHDYR010000069">
    <property type="protein sequence ID" value="KAG9389491.1"/>
    <property type="molecule type" value="Genomic_DNA"/>
</dbReference>
<evidence type="ECO:0000313" key="2">
    <source>
        <dbReference type="Proteomes" id="UP000717585"/>
    </source>
</evidence>
<name>A0A8J6AP48_9EUKA</name>
<organism evidence="1 2">
    <name type="scientific">Carpediemonas membranifera</name>
    <dbReference type="NCBI Taxonomy" id="201153"/>
    <lineage>
        <taxon>Eukaryota</taxon>
        <taxon>Metamonada</taxon>
        <taxon>Carpediemonas-like organisms</taxon>
        <taxon>Carpediemonas</taxon>
    </lineage>
</organism>
<dbReference type="SUPFAM" id="SSF55811">
    <property type="entry name" value="Nudix"/>
    <property type="match status" value="1"/>
</dbReference>
<evidence type="ECO:0000313" key="1">
    <source>
        <dbReference type="EMBL" id="KAG9389491.1"/>
    </source>
</evidence>